<name>A0A2V3TSD5_9HYPH</name>
<gene>
    <name evidence="1" type="ORF">C7450_1354</name>
</gene>
<organism evidence="1 2">
    <name type="scientific">Chelatococcus asaccharovorans</name>
    <dbReference type="NCBI Taxonomy" id="28210"/>
    <lineage>
        <taxon>Bacteria</taxon>
        <taxon>Pseudomonadati</taxon>
        <taxon>Pseudomonadota</taxon>
        <taxon>Alphaproteobacteria</taxon>
        <taxon>Hyphomicrobiales</taxon>
        <taxon>Chelatococcaceae</taxon>
        <taxon>Chelatococcus</taxon>
    </lineage>
</organism>
<dbReference type="Proteomes" id="UP000248021">
    <property type="component" value="Unassembled WGS sequence"/>
</dbReference>
<keyword evidence="2" id="KW-1185">Reference proteome</keyword>
<evidence type="ECO:0000313" key="1">
    <source>
        <dbReference type="EMBL" id="PXW49989.1"/>
    </source>
</evidence>
<accession>A0A2V3TSD5</accession>
<dbReference type="EMBL" id="QJJK01000035">
    <property type="protein sequence ID" value="PXW49989.1"/>
    <property type="molecule type" value="Genomic_DNA"/>
</dbReference>
<evidence type="ECO:0000313" key="2">
    <source>
        <dbReference type="Proteomes" id="UP000248021"/>
    </source>
</evidence>
<proteinExistence type="predicted"/>
<dbReference type="AlphaFoldDB" id="A0A2V3TSD5"/>
<comment type="caution">
    <text evidence="1">The sequence shown here is derived from an EMBL/GenBank/DDBJ whole genome shotgun (WGS) entry which is preliminary data.</text>
</comment>
<reference evidence="1 2" key="1">
    <citation type="submission" date="2018-05" db="EMBL/GenBank/DDBJ databases">
        <title>Genomic Encyclopedia of Type Strains, Phase IV (KMG-IV): sequencing the most valuable type-strain genomes for metagenomic binning, comparative biology and taxonomic classification.</title>
        <authorList>
            <person name="Goeker M."/>
        </authorList>
    </citation>
    <scope>NUCLEOTIDE SEQUENCE [LARGE SCALE GENOMIC DNA]</scope>
    <source>
        <strain evidence="1 2">DSM 6462</strain>
    </source>
</reference>
<sequence>MSTISLPLFAFDLVMADPPWPWEAYSSKGLEKSPEAQ</sequence>
<protein>
    <submittedName>
        <fullName evidence="1">Uncharacterized protein</fullName>
    </submittedName>
</protein>